<dbReference type="Gene3D" id="3.70.10.10">
    <property type="match status" value="1"/>
</dbReference>
<dbReference type="EMBL" id="UOFL01000137">
    <property type="protein sequence ID" value="VAW77772.1"/>
    <property type="molecule type" value="Genomic_DNA"/>
</dbReference>
<proteinExistence type="predicted"/>
<organism evidence="1">
    <name type="scientific">hydrothermal vent metagenome</name>
    <dbReference type="NCBI Taxonomy" id="652676"/>
    <lineage>
        <taxon>unclassified sequences</taxon>
        <taxon>metagenomes</taxon>
        <taxon>ecological metagenomes</taxon>
    </lineage>
</organism>
<dbReference type="AlphaFoldDB" id="A0A3B0YRB0"/>
<accession>A0A3B0YRB0</accession>
<evidence type="ECO:0000313" key="1">
    <source>
        <dbReference type="EMBL" id="VAW77772.1"/>
    </source>
</evidence>
<reference evidence="1" key="1">
    <citation type="submission" date="2018-06" db="EMBL/GenBank/DDBJ databases">
        <authorList>
            <person name="Zhirakovskaya E."/>
        </authorList>
    </citation>
    <scope>NUCLEOTIDE SEQUENCE</scope>
</reference>
<sequence length="212" mass="23726">MTNDIKYKGNKIVTMAHSIQKTKKSEAFAIINRAVLSGAEPLTEYALANLYSFFLPAKTKKPKTSQAWIANAIADCDVRHYLNFAHVKDKELAATDGHRLHAMPTDLPDGYYDSAMNPVDVDGKYPDTERVLVQDRSKPILLDLSKTEIVHNAYKGKPDDVYLFNVGDKQLAFRTKHINEAVVLMENPMISFGTSTFITDGTHKAVVMPIRL</sequence>
<name>A0A3B0YRB0_9ZZZZ</name>
<protein>
    <submittedName>
        <fullName evidence="1">Uncharacterized protein</fullName>
    </submittedName>
</protein>
<gene>
    <name evidence="1" type="ORF">MNBD_GAMMA12-3921</name>
</gene>